<dbReference type="InterPro" id="IPR011050">
    <property type="entry name" value="Pectin_lyase_fold/virulence"/>
</dbReference>
<dbReference type="InterPro" id="IPR025157">
    <property type="entry name" value="Hemagglutinin_rpt"/>
</dbReference>
<dbReference type="InterPro" id="IPR006915">
    <property type="entry name" value="DUF637_hemagglutn_put"/>
</dbReference>
<dbReference type="SMART" id="SM00912">
    <property type="entry name" value="Haemagg_act"/>
    <property type="match status" value="1"/>
</dbReference>
<dbReference type="Pfam" id="PF13332">
    <property type="entry name" value="Fil_haemagg_2"/>
    <property type="match status" value="2"/>
</dbReference>
<organism evidence="2 3">
    <name type="scientific">Agrobacterium tumefaciens</name>
    <dbReference type="NCBI Taxonomy" id="358"/>
    <lineage>
        <taxon>Bacteria</taxon>
        <taxon>Pseudomonadati</taxon>
        <taxon>Pseudomonadota</taxon>
        <taxon>Alphaproteobacteria</taxon>
        <taxon>Hyphomicrobiales</taxon>
        <taxon>Rhizobiaceae</taxon>
        <taxon>Rhizobium/Agrobacterium group</taxon>
        <taxon>Agrobacterium</taxon>
        <taxon>Agrobacterium tumefaciens complex</taxon>
    </lineage>
</organism>
<evidence type="ECO:0000259" key="1">
    <source>
        <dbReference type="SMART" id="SM00912"/>
    </source>
</evidence>
<dbReference type="SUPFAM" id="SSF51126">
    <property type="entry name" value="Pectin lyase-like"/>
    <property type="match status" value="1"/>
</dbReference>
<dbReference type="Pfam" id="PF04830">
    <property type="entry name" value="DUF637"/>
    <property type="match status" value="1"/>
</dbReference>
<name>A0AAE6BG63_AGRTU</name>
<dbReference type="Proteomes" id="UP000298579">
    <property type="component" value="Chromosome linear"/>
</dbReference>
<dbReference type="EMBL" id="CP039898">
    <property type="protein sequence ID" value="QCL82014.1"/>
    <property type="molecule type" value="Genomic_DNA"/>
</dbReference>
<dbReference type="Gene3D" id="2.160.20.10">
    <property type="entry name" value="Single-stranded right-handed beta-helix, Pectin lyase-like"/>
    <property type="match status" value="1"/>
</dbReference>
<reference evidence="2 3" key="1">
    <citation type="submission" date="2019-04" db="EMBL/GenBank/DDBJ databases">
        <title>Complete genome sequence of Agrobacterium tumefaciens CFBP5877.</title>
        <authorList>
            <person name="Huang Y.-Y."/>
            <person name="Chiang H.-Y."/>
            <person name="Chou L."/>
            <person name="Lai E.-M."/>
            <person name="Kuo C.-H."/>
        </authorList>
    </citation>
    <scope>NUCLEOTIDE SEQUENCE [LARGE SCALE GENOMIC DNA]</scope>
    <source>
        <strain evidence="2 3">CFBP5877</strain>
    </source>
</reference>
<dbReference type="InterPro" id="IPR010069">
    <property type="entry name" value="CdiA_FHA1_rpt"/>
</dbReference>
<sequence>MRGTPVSRGLQCTGDDMARNRKRVKQNGDLRPSRHGSRLVLFARKSLAFILSILVATQPLMVQAQEIRADQAANAANQPGVGASGNGVPLINIVTPNAAGLSHNKYSDFNVGPNGAILNNSNQDLLRSQLGGLVQGNGNLRDSGPASVILNEVSGSGRSLLQGAVEVHGGAANVVIANPNGLTCDGCGFINTPRVTLSTGTPELGPDGSLSGLRVNGGDVRIGADGADLGSVNIFDIVSRKIAIDGPVRAGGELNLVAGRNSYAYQSGLVTPLASDGDEPAIAIDSSLLGGMYAGSIKIISTDKGAGVRMAGQMAANAGAMTLTADGRLVLGKAQAKQAITARSQKDTVRIESTLFSDEAITLEGLSAVELADHALVIARGDVALKGGAISLGTDALAASGTDSTGQQATTGTLSVEASTLEAGKGQLAAGGLLTIRAGALDLTRADDMGRDTLRSRSDIVIEASSIDARNGQITAGNDLTVKSTQNLSLNDGHYVSGGMLLAQAAQLTSSASLAARSVAKLETLDGNLNHSGEIAGNGGTVLSSAQDIANSGRVVSTDKVTLTAAGTLRNSSAGLVAADGGVSASAGTIVNDGSIAAQGGTLDVTTENGLSNAGTLLSMKDASVTAGGVIGNSGDMLVEDALSLRTTSGTISNSGTINAGTIGLEATTLVNQGHLTAHDQSVSVALSGNLQNAGDISARDAIGLAVDGDTTLSGKLRSNGALSLTGRNNGSAGSVSVLAGGVVNGGSQLSLRAASLDNAGSIGSAGGFLLAELAGSLTNTGLLYSGTSSTYRLDGSFTNVNADVLAETDLTIKGLSSGRAGALDNRSGTIEAVAGDMVLNVASLTNRRDGLTATVDTSTETTQSGDTTTTVVTKRETATANGPASQLLAGGDITIDTGALTNSYSQIAANGDISITAASIMNEGRDLIETIETTAVTQHSQRYCARRILGVCVDRKTRYWTTTESDTSSRTYDAVFGTIEAGGTLSANVSGYLNNNAVRGQANQIGLSSGNRALSSADIASTSEARNLASISALDVSVNSLLGRQATFQTAAAPNMPFLIETRSEFIDPSKFLGSDYFLKTIGSYDPNQPLKRLGDAYVEYRLIRDQIFNLTGSRALGSGLDPYKLMQALYDNAADARQELGLTFGVSLTPSQRAALTKDIVWMEKQVVDGQEVLVPRLYLSASTAANTSLASAQIRAGEASIETAALTNSGAISTVGNLAIDTTATLFNNGGSLFAGADIVIDAGSIFSNRSGTVSGRNVTVEADTIVNDTVKVRDVYANGFADRAQQAARIEAREDLLLKASGSIVSEGGQFVAGDDMTLDAGGAIDISALELERSRDDKIKGGYDRAYSLTNTLAELQAGGNLLIDAGDDLALRGARASAGENVTLQADGDVSITSVQNRENRDLKLDIKTSGFLGTETNIRRQSSSVETEATTITAGKDVSVISESGDVTLQAPHVKSGGETRLEAEEGKVALLTNTDQSFKQDFKREEDLFWWNERDQGKAEETIRHVEIEAGGGLKIDAGNGIVIEYHKTGNLEASLDQLAQSPGLAWVGEIRNDPALAGQVDWKAVDAQFQQWDYKSQGLTEAGAALVTLVTAALTGPMTGFTASLTSSVAGSLGLAGNAVAEAAIQAGLQSLINKSAVALVNNQGDIGAALKELGSSANIRSLLTSMVAAGLTVQLADVAGVGYELPADAPLADRIVQDIQQGLIRATVKAGVSTAIEGGKLDDNLLGALRLEAAAVLSENVAQEIGKAYHTGEIDKVSQMIAHAALGCAAGAIAAGDCKSGAIGGVVGEVTAELFEKSIHDTLTEGDLTRDEAIVLVNNWRASGVDVARVAAGLAAALAGGDVDTGADAGGNAAENNAFWIPVIIVIGVILEATDKVLLASDAVDITVATYECNAGSQSACDQAVSMAQQAAKDAMIELTIGSVVPGSKAGADLLRWVRKNADADTVQAIEKAVSAGGAANVNSGLKLKNQLAAQEIAGGHGFQKHVLEQGEFAGIGIRTRQQYAEHIENVLNNPSSIRYTSDGRSFYLQESTGTVVVRNSKAVDGGTAFQPTNWGEYISQLPTRTEPYP</sequence>
<dbReference type="Pfam" id="PF05860">
    <property type="entry name" value="TPS"/>
    <property type="match status" value="1"/>
</dbReference>
<accession>A0AAE6BG63</accession>
<feature type="domain" description="Filamentous haemagglutinin FhaB/tRNA nuclease CdiA-like TPS" evidence="1">
    <location>
        <begin position="85"/>
        <end position="207"/>
    </location>
</feature>
<dbReference type="InterPro" id="IPR012334">
    <property type="entry name" value="Pectin_lyas_fold"/>
</dbReference>
<proteinExistence type="predicted"/>
<dbReference type="NCBIfam" id="TIGR01901">
    <property type="entry name" value="adhes_NPXG"/>
    <property type="match status" value="1"/>
</dbReference>
<gene>
    <name evidence="2" type="ORF">CFBP5877_23430</name>
</gene>
<dbReference type="NCBIfam" id="TIGR01731">
    <property type="entry name" value="fil_hemag_20aa"/>
    <property type="match status" value="10"/>
</dbReference>
<dbReference type="GO" id="GO:0003824">
    <property type="term" value="F:catalytic activity"/>
    <property type="evidence" value="ECO:0007669"/>
    <property type="project" value="UniProtKB-ARBA"/>
</dbReference>
<evidence type="ECO:0000313" key="2">
    <source>
        <dbReference type="EMBL" id="QCL82014.1"/>
    </source>
</evidence>
<evidence type="ECO:0000313" key="3">
    <source>
        <dbReference type="Proteomes" id="UP000298579"/>
    </source>
</evidence>
<protein>
    <submittedName>
        <fullName evidence="2">Filamentous hemagglutinin N-terminal domain-containing protein</fullName>
    </submittedName>
</protein>
<dbReference type="InterPro" id="IPR008638">
    <property type="entry name" value="FhaB/CdiA-like_TPS"/>
</dbReference>